<evidence type="ECO:0000313" key="1">
    <source>
        <dbReference type="EMBL" id="MFC7142293.1"/>
    </source>
</evidence>
<keyword evidence="2" id="KW-1185">Reference proteome</keyword>
<name>A0ABD5Y4I5_9EURY</name>
<dbReference type="EMBL" id="JBHTAS010000001">
    <property type="protein sequence ID" value="MFC7142293.1"/>
    <property type="molecule type" value="Genomic_DNA"/>
</dbReference>
<dbReference type="Pfam" id="PF01917">
    <property type="entry name" value="Flagellin_arch-type"/>
    <property type="match status" value="1"/>
</dbReference>
<dbReference type="Proteomes" id="UP001596432">
    <property type="component" value="Unassembled WGS sequence"/>
</dbReference>
<keyword evidence="1" id="KW-0966">Cell projection</keyword>
<dbReference type="GeneID" id="78822629"/>
<organism evidence="1 2">
    <name type="scientific">Halosimplex aquaticum</name>
    <dbReference type="NCBI Taxonomy" id="3026162"/>
    <lineage>
        <taxon>Archaea</taxon>
        <taxon>Methanobacteriati</taxon>
        <taxon>Methanobacteriota</taxon>
        <taxon>Stenosarchaea group</taxon>
        <taxon>Halobacteria</taxon>
        <taxon>Halobacteriales</taxon>
        <taxon>Haloarculaceae</taxon>
        <taxon>Halosimplex</taxon>
    </lineage>
</organism>
<protein>
    <submittedName>
        <fullName evidence="1">Flagellar protein G</fullName>
    </submittedName>
</protein>
<reference evidence="1 2" key="1">
    <citation type="journal article" date="2019" name="Int. J. Syst. Evol. Microbiol.">
        <title>The Global Catalogue of Microorganisms (GCM) 10K type strain sequencing project: providing services to taxonomists for standard genome sequencing and annotation.</title>
        <authorList>
            <consortium name="The Broad Institute Genomics Platform"/>
            <consortium name="The Broad Institute Genome Sequencing Center for Infectious Disease"/>
            <person name="Wu L."/>
            <person name="Ma J."/>
        </authorList>
    </citation>
    <scope>NUCLEOTIDE SEQUENCE [LARGE SCALE GENOMIC DNA]</scope>
    <source>
        <strain evidence="1 2">XZYJT29</strain>
    </source>
</reference>
<dbReference type="RefSeq" id="WP_274323361.1">
    <property type="nucleotide sequence ID" value="NZ_CP118158.1"/>
</dbReference>
<comment type="caution">
    <text evidence="1">The sequence shown here is derived from an EMBL/GenBank/DDBJ whole genome shotgun (WGS) entry which is preliminary data.</text>
</comment>
<dbReference type="PANTHER" id="PTHR42200">
    <property type="entry name" value="ARCHAEAL FLAGELLA-RELATED PROTEIN F-RELATED"/>
    <property type="match status" value="1"/>
</dbReference>
<accession>A0ABD5Y4I5</accession>
<keyword evidence="1" id="KW-0282">Flagellum</keyword>
<evidence type="ECO:0000313" key="2">
    <source>
        <dbReference type="Proteomes" id="UP001596432"/>
    </source>
</evidence>
<dbReference type="AlphaFoldDB" id="A0ABD5Y4I5"/>
<dbReference type="InterPro" id="IPR002774">
    <property type="entry name" value="Flagellin_arc-type"/>
</dbReference>
<gene>
    <name evidence="1" type="ORF">ACFQMA_20945</name>
</gene>
<keyword evidence="1" id="KW-0969">Cilium</keyword>
<sequence>MASVSVSHMILFIASMLVAASVAGVFTDTVGQLSNAIDDQGLQVSQDVRTDVEIISDSGSQSVYNSAGNNNITLHVKNTGSETLAADKSAINVFVNGQFETDVDVTLRADGVTWRPGTVLEVEIDRSDSPLATNSDHRVKVIVNGDEEVFEFRT</sequence>
<proteinExistence type="predicted"/>
<dbReference type="PANTHER" id="PTHR42200:SF2">
    <property type="entry name" value="ARCHAEAL FLAGELLA-RELATED PROTEIN F"/>
    <property type="match status" value="1"/>
</dbReference>